<comment type="caution">
    <text evidence="1">The sequence shown here is derived from an EMBL/GenBank/DDBJ whole genome shotgun (WGS) entry which is preliminary data.</text>
</comment>
<evidence type="ECO:0000313" key="2">
    <source>
        <dbReference type="Proteomes" id="UP001055811"/>
    </source>
</evidence>
<proteinExistence type="predicted"/>
<sequence>MGMKLFDDGGSDSDGGAGDLSKIEINEEFARRYEHNKKREELQRFEEFKKKGVIDSDLDSEEDDESSEDEEDIVNYPNKHGSKFFDVLIKVRNQDPSLKNKDAKLFDVDNEDGEDDEADDNNKEKKKKPMYLKDVTAQHLLEKGPEFDDEDDEEENKDKKKSYSEEQELLRKEFLDAVGDEDDEGEFLKVKNDKSGVEDEDEDGDEREYEKKLNEYFQEDEKLDENEKFLKDYFRKKMWLDKEAGSSKHLDDDGELDVSEDEEELERQEEYEREFNFRFEENAGDRVMGFSRKVDGSVRKKDNARKLQRKNKEERMAQAEFERKEELKHMKNLKKKELNEKLKKIRETAGIGENEVCVLDEHDLEEEFDPDEYDKKMKKAFDDNFYEADDVDPEFGSDEEDGELEKPNFDEEDELLGLSKGWDDEYGSGDGFLATREKTLKGKVVNSEELEKEDKKKKRKRSELEEEVIKKELEEYYKLDYEDTIGDLKTRFKYRPVNKNTYGLKAKEILVVDDKELNQLVPLKKLATYREDEFVVPRKKIKEHKERIKSLLKGETSDGGKRSKLSQQVGDVEKEKIENKVQSEEQKVQSRKQRRKEKQKEFKLKPSRLLAYQNITTKPSKKRKHK</sequence>
<organism evidence="1 2">
    <name type="scientific">Cichorium intybus</name>
    <name type="common">Chicory</name>
    <dbReference type="NCBI Taxonomy" id="13427"/>
    <lineage>
        <taxon>Eukaryota</taxon>
        <taxon>Viridiplantae</taxon>
        <taxon>Streptophyta</taxon>
        <taxon>Embryophyta</taxon>
        <taxon>Tracheophyta</taxon>
        <taxon>Spermatophyta</taxon>
        <taxon>Magnoliopsida</taxon>
        <taxon>eudicotyledons</taxon>
        <taxon>Gunneridae</taxon>
        <taxon>Pentapetalae</taxon>
        <taxon>asterids</taxon>
        <taxon>campanulids</taxon>
        <taxon>Asterales</taxon>
        <taxon>Asteraceae</taxon>
        <taxon>Cichorioideae</taxon>
        <taxon>Cichorieae</taxon>
        <taxon>Cichoriinae</taxon>
        <taxon>Cichorium</taxon>
    </lineage>
</organism>
<evidence type="ECO:0000313" key="1">
    <source>
        <dbReference type="EMBL" id="KAI3763808.1"/>
    </source>
</evidence>
<reference evidence="1 2" key="2">
    <citation type="journal article" date="2022" name="Mol. Ecol. Resour.">
        <title>The genomes of chicory, endive, great burdock and yacon provide insights into Asteraceae paleo-polyploidization history and plant inulin production.</title>
        <authorList>
            <person name="Fan W."/>
            <person name="Wang S."/>
            <person name="Wang H."/>
            <person name="Wang A."/>
            <person name="Jiang F."/>
            <person name="Liu H."/>
            <person name="Zhao H."/>
            <person name="Xu D."/>
            <person name="Zhang Y."/>
        </authorList>
    </citation>
    <scope>NUCLEOTIDE SEQUENCE [LARGE SCALE GENOMIC DNA]</scope>
    <source>
        <strain evidence="2">cv. Punajuju</strain>
        <tissue evidence="1">Leaves</tissue>
    </source>
</reference>
<name>A0ACB9EXN0_CICIN</name>
<protein>
    <submittedName>
        <fullName evidence="1">Uncharacterized protein</fullName>
    </submittedName>
</protein>
<gene>
    <name evidence="1" type="ORF">L2E82_13805</name>
</gene>
<keyword evidence="2" id="KW-1185">Reference proteome</keyword>
<dbReference type="EMBL" id="CM042011">
    <property type="protein sequence ID" value="KAI3763808.1"/>
    <property type="molecule type" value="Genomic_DNA"/>
</dbReference>
<accession>A0ACB9EXN0</accession>
<reference evidence="2" key="1">
    <citation type="journal article" date="2022" name="Mol. Ecol. Resour.">
        <title>The genomes of chicory, endive, great burdock and yacon provide insights into Asteraceae palaeo-polyploidization history and plant inulin production.</title>
        <authorList>
            <person name="Fan W."/>
            <person name="Wang S."/>
            <person name="Wang H."/>
            <person name="Wang A."/>
            <person name="Jiang F."/>
            <person name="Liu H."/>
            <person name="Zhao H."/>
            <person name="Xu D."/>
            <person name="Zhang Y."/>
        </authorList>
    </citation>
    <scope>NUCLEOTIDE SEQUENCE [LARGE SCALE GENOMIC DNA]</scope>
    <source>
        <strain evidence="2">cv. Punajuju</strain>
    </source>
</reference>
<dbReference type="Proteomes" id="UP001055811">
    <property type="component" value="Linkage Group LG03"/>
</dbReference>